<name>A0A7Y2LYU3_9MICO</name>
<evidence type="ECO:0000313" key="2">
    <source>
        <dbReference type="Proteomes" id="UP000543598"/>
    </source>
</evidence>
<gene>
    <name evidence="1" type="ORF">HLA99_05365</name>
</gene>
<dbReference type="AlphaFoldDB" id="A0A7Y2LYU3"/>
<evidence type="ECO:0000313" key="1">
    <source>
        <dbReference type="EMBL" id="NNH03275.1"/>
    </source>
</evidence>
<reference evidence="1 2" key="1">
    <citation type="submission" date="2020-05" db="EMBL/GenBank/DDBJ databases">
        <title>MicrobeNet Type strains.</title>
        <authorList>
            <person name="Nicholson A.C."/>
        </authorList>
    </citation>
    <scope>NUCLEOTIDE SEQUENCE [LARGE SCALE GENOMIC DNA]</scope>
    <source>
        <strain evidence="1 2">JCM 14282</strain>
    </source>
</reference>
<dbReference type="InterPro" id="IPR041881">
    <property type="entry name" value="PqqD_sf"/>
</dbReference>
<sequence length="86" mass="9306">MKLRSEGVTWQEIDGELVILDLKTSAYLTTNAAGTTLAKLLTEERSLDELADALVDAFDIDRPQALADADAFVEQLSAKSLLAPID</sequence>
<comment type="caution">
    <text evidence="1">The sequence shown here is derived from an EMBL/GenBank/DDBJ whole genome shotgun (WGS) entry which is preliminary data.</text>
</comment>
<dbReference type="EMBL" id="JABEMB010000004">
    <property type="protein sequence ID" value="NNH03275.1"/>
    <property type="molecule type" value="Genomic_DNA"/>
</dbReference>
<dbReference type="InterPro" id="IPR008792">
    <property type="entry name" value="PQQD"/>
</dbReference>
<keyword evidence="2" id="KW-1185">Reference proteome</keyword>
<dbReference type="Pfam" id="PF05402">
    <property type="entry name" value="PqqD"/>
    <property type="match status" value="1"/>
</dbReference>
<dbReference type="Gene3D" id="1.10.10.1150">
    <property type="entry name" value="Coenzyme PQQ synthesis protein D (PqqD)"/>
    <property type="match status" value="1"/>
</dbReference>
<protein>
    <submittedName>
        <fullName evidence="1">PqqD family protein</fullName>
    </submittedName>
</protein>
<organism evidence="1 2">
    <name type="scientific">Microbacterium ulmi</name>
    <dbReference type="NCBI Taxonomy" id="179095"/>
    <lineage>
        <taxon>Bacteria</taxon>
        <taxon>Bacillati</taxon>
        <taxon>Actinomycetota</taxon>
        <taxon>Actinomycetes</taxon>
        <taxon>Micrococcales</taxon>
        <taxon>Microbacteriaceae</taxon>
        <taxon>Microbacterium</taxon>
    </lineage>
</organism>
<accession>A0A7Y2LYU3</accession>
<dbReference type="Proteomes" id="UP000543598">
    <property type="component" value="Unassembled WGS sequence"/>
</dbReference>
<proteinExistence type="predicted"/>